<evidence type="ECO:0000313" key="2">
    <source>
        <dbReference type="Proteomes" id="UP001187192"/>
    </source>
</evidence>
<gene>
    <name evidence="1" type="ORF">TIFTF001_031445</name>
</gene>
<reference evidence="1" key="1">
    <citation type="submission" date="2023-07" db="EMBL/GenBank/DDBJ databases">
        <title>draft genome sequence of fig (Ficus carica).</title>
        <authorList>
            <person name="Takahashi T."/>
            <person name="Nishimura K."/>
        </authorList>
    </citation>
    <scope>NUCLEOTIDE SEQUENCE</scope>
</reference>
<name>A0AA88J562_FICCA</name>
<organism evidence="1 2">
    <name type="scientific">Ficus carica</name>
    <name type="common">Common fig</name>
    <dbReference type="NCBI Taxonomy" id="3494"/>
    <lineage>
        <taxon>Eukaryota</taxon>
        <taxon>Viridiplantae</taxon>
        <taxon>Streptophyta</taxon>
        <taxon>Embryophyta</taxon>
        <taxon>Tracheophyta</taxon>
        <taxon>Spermatophyta</taxon>
        <taxon>Magnoliopsida</taxon>
        <taxon>eudicotyledons</taxon>
        <taxon>Gunneridae</taxon>
        <taxon>Pentapetalae</taxon>
        <taxon>rosids</taxon>
        <taxon>fabids</taxon>
        <taxon>Rosales</taxon>
        <taxon>Moraceae</taxon>
        <taxon>Ficeae</taxon>
        <taxon>Ficus</taxon>
    </lineage>
</organism>
<protein>
    <submittedName>
        <fullName evidence="1">Uncharacterized protein</fullName>
    </submittedName>
</protein>
<sequence>MAKRPVIVGEGERKNQVKGWPETLSNLVTGFRARKAARLDLNSPTWPAVVKEKGERKASQFLGLK</sequence>
<keyword evidence="2" id="KW-1185">Reference proteome</keyword>
<accession>A0AA88J562</accession>
<dbReference type="AlphaFoldDB" id="A0AA88J562"/>
<proteinExistence type="predicted"/>
<dbReference type="Proteomes" id="UP001187192">
    <property type="component" value="Unassembled WGS sequence"/>
</dbReference>
<evidence type="ECO:0000313" key="1">
    <source>
        <dbReference type="EMBL" id="GMN62360.1"/>
    </source>
</evidence>
<comment type="caution">
    <text evidence="1">The sequence shown here is derived from an EMBL/GenBank/DDBJ whole genome shotgun (WGS) entry which is preliminary data.</text>
</comment>
<dbReference type="EMBL" id="BTGU01000128">
    <property type="protein sequence ID" value="GMN62360.1"/>
    <property type="molecule type" value="Genomic_DNA"/>
</dbReference>